<evidence type="ECO:0000256" key="2">
    <source>
        <dbReference type="ARBA" id="ARBA00022448"/>
    </source>
</evidence>
<sequence>MEKIRGNGWALLPLAVFLALFVGSGIITGDFYKMPVLVAVLVAVAVALTMNRKDSLMTKVERFAKGAGHPDIIIMVIIFILAGAFSETAKGMGAVESTVNLALSVLPQSFLVVGLFIIGAFISLSMGTSTGTIAALAPIAVGISSETDIAISLAMAAVIGGAMFGDNLSIISDTTIAAVRTQQTDMRDKFKVNFFIVLPAAIITAVLLIVFTMGNQSAVSAESFNWVKILPYVGVLVAALAGMNVLAVLAGGIVFAGGIGLVDGSYTLATFTKAMTDGISGMSELVMLSILIGGMVEIIKHNGGIHFILNAMTKNITSKKGAEFGIAGLVSATNLSTANNTISIITTGPLAKNIADEYNIDKRKSASLLDIFSCSVQGLIPYGAQMLIAAEFAGVSPISIIPYAFYPILIAVFGIIAILINFPRFNTRKQHSRNMKESYSK</sequence>
<keyword evidence="6 9" id="KW-1133">Transmembrane helix</keyword>
<comment type="caution">
    <text evidence="11">The sequence shown here is derived from an EMBL/GenBank/DDBJ whole genome shotgun (WGS) entry which is preliminary data.</text>
</comment>
<evidence type="ECO:0000256" key="5">
    <source>
        <dbReference type="ARBA" id="ARBA00022692"/>
    </source>
</evidence>
<evidence type="ECO:0000259" key="10">
    <source>
        <dbReference type="Pfam" id="PF03553"/>
    </source>
</evidence>
<feature type="domain" description="Na+/H+ antiporter NhaC-like C-terminal" evidence="10">
    <location>
        <begin position="72"/>
        <end position="211"/>
    </location>
</feature>
<dbReference type="PANTHER" id="PTHR33451:SF5">
    <property type="entry name" value="NA+_H+ ANTIPORTER"/>
    <property type="match status" value="1"/>
</dbReference>
<evidence type="ECO:0000256" key="1">
    <source>
        <dbReference type="ARBA" id="ARBA00004651"/>
    </source>
</evidence>
<evidence type="ECO:0000256" key="6">
    <source>
        <dbReference type="ARBA" id="ARBA00022989"/>
    </source>
</evidence>
<dbReference type="PANTHER" id="PTHR33451">
    <property type="entry name" value="MALATE-2H(+)/NA(+)-LACTATE ANTIPORTER"/>
    <property type="match status" value="1"/>
</dbReference>
<keyword evidence="4" id="KW-1003">Cell membrane</keyword>
<feature type="transmembrane region" description="Helical" evidence="9">
    <location>
        <begin position="368"/>
        <end position="388"/>
    </location>
</feature>
<feature type="transmembrane region" description="Helical" evidence="9">
    <location>
        <begin position="35"/>
        <end position="51"/>
    </location>
</feature>
<keyword evidence="3" id="KW-0050">Antiport</keyword>
<proteinExistence type="inferred from homology"/>
<feature type="transmembrane region" description="Helical" evidence="9">
    <location>
        <begin position="279"/>
        <end position="299"/>
    </location>
</feature>
<keyword evidence="2" id="KW-0813">Transport</keyword>
<name>A0ABS2QW22_9BACI</name>
<protein>
    <submittedName>
        <fullName evidence="11">Na+/H+ antiporter NhaC</fullName>
    </submittedName>
</protein>
<keyword evidence="12" id="KW-1185">Reference proteome</keyword>
<organism evidence="11 12">
    <name type="scientific">Priestia iocasae</name>
    <dbReference type="NCBI Taxonomy" id="2291674"/>
    <lineage>
        <taxon>Bacteria</taxon>
        <taxon>Bacillati</taxon>
        <taxon>Bacillota</taxon>
        <taxon>Bacilli</taxon>
        <taxon>Bacillales</taxon>
        <taxon>Bacillaceae</taxon>
        <taxon>Priestia</taxon>
    </lineage>
</organism>
<feature type="transmembrane region" description="Helical" evidence="9">
    <location>
        <begin position="149"/>
        <end position="172"/>
    </location>
</feature>
<dbReference type="InterPro" id="IPR018461">
    <property type="entry name" value="Na/H_Antiport_NhaC-like_C"/>
</dbReference>
<dbReference type="EMBL" id="JAFBFC010000004">
    <property type="protein sequence ID" value="MBM7703664.1"/>
    <property type="molecule type" value="Genomic_DNA"/>
</dbReference>
<dbReference type="InterPro" id="IPR052180">
    <property type="entry name" value="NhaC_Na-H+_Antiporter"/>
</dbReference>
<evidence type="ECO:0000256" key="4">
    <source>
        <dbReference type="ARBA" id="ARBA00022475"/>
    </source>
</evidence>
<evidence type="ECO:0000313" key="11">
    <source>
        <dbReference type="EMBL" id="MBM7703664.1"/>
    </source>
</evidence>
<accession>A0ABS2QW22</accession>
<comment type="similarity">
    <text evidence="8">Belongs to the NhaC Na(+)/H(+) (TC 2.A.35) antiporter family.</text>
</comment>
<feature type="transmembrane region" description="Helical" evidence="9">
    <location>
        <begin position="232"/>
        <end position="259"/>
    </location>
</feature>
<feature type="domain" description="Na+/H+ antiporter NhaC-like C-terminal" evidence="10">
    <location>
        <begin position="235"/>
        <end position="419"/>
    </location>
</feature>
<keyword evidence="5 9" id="KW-0812">Transmembrane</keyword>
<evidence type="ECO:0000256" key="9">
    <source>
        <dbReference type="SAM" id="Phobius"/>
    </source>
</evidence>
<feature type="transmembrane region" description="Helical" evidence="9">
    <location>
        <begin position="400"/>
        <end position="422"/>
    </location>
</feature>
<feature type="transmembrane region" description="Helical" evidence="9">
    <location>
        <begin position="109"/>
        <end position="137"/>
    </location>
</feature>
<comment type="subcellular location">
    <subcellularLocation>
        <location evidence="1">Cell membrane</location>
        <topology evidence="1">Multi-pass membrane protein</topology>
    </subcellularLocation>
</comment>
<evidence type="ECO:0000256" key="3">
    <source>
        <dbReference type="ARBA" id="ARBA00022449"/>
    </source>
</evidence>
<gene>
    <name evidence="11" type="ORF">JOC83_002513</name>
</gene>
<dbReference type="Proteomes" id="UP000809829">
    <property type="component" value="Unassembled WGS sequence"/>
</dbReference>
<evidence type="ECO:0000256" key="7">
    <source>
        <dbReference type="ARBA" id="ARBA00023136"/>
    </source>
</evidence>
<feature type="transmembrane region" description="Helical" evidence="9">
    <location>
        <begin position="192"/>
        <end position="211"/>
    </location>
</feature>
<evidence type="ECO:0000313" key="12">
    <source>
        <dbReference type="Proteomes" id="UP000809829"/>
    </source>
</evidence>
<feature type="transmembrane region" description="Helical" evidence="9">
    <location>
        <begin position="72"/>
        <end position="89"/>
    </location>
</feature>
<keyword evidence="7 9" id="KW-0472">Membrane</keyword>
<evidence type="ECO:0000256" key="8">
    <source>
        <dbReference type="ARBA" id="ARBA00038435"/>
    </source>
</evidence>
<dbReference type="RefSeq" id="WP_205187619.1">
    <property type="nucleotide sequence ID" value="NZ_JAFBFC010000004.1"/>
</dbReference>
<dbReference type="Pfam" id="PF03553">
    <property type="entry name" value="Na_H_antiporter"/>
    <property type="match status" value="2"/>
</dbReference>
<reference evidence="11 12" key="1">
    <citation type="submission" date="2021-01" db="EMBL/GenBank/DDBJ databases">
        <title>Genomic Encyclopedia of Type Strains, Phase IV (KMG-IV): sequencing the most valuable type-strain genomes for metagenomic binning, comparative biology and taxonomic classification.</title>
        <authorList>
            <person name="Goeker M."/>
        </authorList>
    </citation>
    <scope>NUCLEOTIDE SEQUENCE [LARGE SCALE GENOMIC DNA]</scope>
    <source>
        <strain evidence="11 12">DSM 104297</strain>
    </source>
</reference>